<feature type="compositionally biased region" description="Basic and acidic residues" evidence="1">
    <location>
        <begin position="118"/>
        <end position="137"/>
    </location>
</feature>
<name>A0A9E2KAQ5_9FIRM</name>
<dbReference type="Proteomes" id="UP000824229">
    <property type="component" value="Unassembled WGS sequence"/>
</dbReference>
<dbReference type="AlphaFoldDB" id="A0A9E2KAQ5"/>
<sequence length="137" mass="15998">MDIRVCRNCRKMFQYITGPELCLQCKEAEEEMFQKVKTYLREHPGANMYEINQETGVSVKLIEKFLHDGRLEVSSHSPIVLTCERCGKQITTGRFCSDCKKEVSNEINKVKRMLVSPEKNESDSRPKMRYLESDKIK</sequence>
<proteinExistence type="predicted"/>
<gene>
    <name evidence="2" type="ORF">H9872_01385</name>
</gene>
<protein>
    <submittedName>
        <fullName evidence="2">MerR family transcriptional regulator</fullName>
    </submittedName>
</protein>
<reference evidence="2" key="1">
    <citation type="journal article" date="2021" name="PeerJ">
        <title>Extensive microbial diversity within the chicken gut microbiome revealed by metagenomics and culture.</title>
        <authorList>
            <person name="Gilroy R."/>
            <person name="Ravi A."/>
            <person name="Getino M."/>
            <person name="Pursley I."/>
            <person name="Horton D.L."/>
            <person name="Alikhan N.F."/>
            <person name="Baker D."/>
            <person name="Gharbi K."/>
            <person name="Hall N."/>
            <person name="Watson M."/>
            <person name="Adriaenssens E.M."/>
            <person name="Foster-Nyarko E."/>
            <person name="Jarju S."/>
            <person name="Secka A."/>
            <person name="Antonio M."/>
            <person name="Oren A."/>
            <person name="Chaudhuri R.R."/>
            <person name="La Ragione R."/>
            <person name="Hildebrand F."/>
            <person name="Pallen M.J."/>
        </authorList>
    </citation>
    <scope>NUCLEOTIDE SEQUENCE</scope>
    <source>
        <strain evidence="2">B5-657</strain>
    </source>
</reference>
<accession>A0A9E2KAQ5</accession>
<dbReference type="EMBL" id="JAHLFQ010000023">
    <property type="protein sequence ID" value="MBU3803400.1"/>
    <property type="molecule type" value="Genomic_DNA"/>
</dbReference>
<evidence type="ECO:0000256" key="1">
    <source>
        <dbReference type="SAM" id="MobiDB-lite"/>
    </source>
</evidence>
<evidence type="ECO:0000313" key="2">
    <source>
        <dbReference type="EMBL" id="MBU3803400.1"/>
    </source>
</evidence>
<evidence type="ECO:0000313" key="3">
    <source>
        <dbReference type="Proteomes" id="UP000824229"/>
    </source>
</evidence>
<organism evidence="2 3">
    <name type="scientific">Candidatus Cellulosilyticum pullistercoris</name>
    <dbReference type="NCBI Taxonomy" id="2838521"/>
    <lineage>
        <taxon>Bacteria</taxon>
        <taxon>Bacillati</taxon>
        <taxon>Bacillota</taxon>
        <taxon>Clostridia</taxon>
        <taxon>Lachnospirales</taxon>
        <taxon>Cellulosilyticaceae</taxon>
        <taxon>Cellulosilyticum</taxon>
    </lineage>
</organism>
<feature type="region of interest" description="Disordered" evidence="1">
    <location>
        <begin position="115"/>
        <end position="137"/>
    </location>
</feature>
<reference evidence="2" key="2">
    <citation type="submission" date="2021-04" db="EMBL/GenBank/DDBJ databases">
        <authorList>
            <person name="Gilroy R."/>
        </authorList>
    </citation>
    <scope>NUCLEOTIDE SEQUENCE</scope>
    <source>
        <strain evidence="2">B5-657</strain>
    </source>
</reference>
<comment type="caution">
    <text evidence="2">The sequence shown here is derived from an EMBL/GenBank/DDBJ whole genome shotgun (WGS) entry which is preliminary data.</text>
</comment>